<protein>
    <submittedName>
        <fullName evidence="2">NUDIX domain-containing protein</fullName>
    </submittedName>
</protein>
<organism evidence="2 3">
    <name type="scientific">Sphaerisporangium rhizosphaerae</name>
    <dbReference type="NCBI Taxonomy" id="2269375"/>
    <lineage>
        <taxon>Bacteria</taxon>
        <taxon>Bacillati</taxon>
        <taxon>Actinomycetota</taxon>
        <taxon>Actinomycetes</taxon>
        <taxon>Streptosporangiales</taxon>
        <taxon>Streptosporangiaceae</taxon>
        <taxon>Sphaerisporangium</taxon>
    </lineage>
</organism>
<dbReference type="CDD" id="cd04669">
    <property type="entry name" value="NUDIX_Hydrolase"/>
    <property type="match status" value="1"/>
</dbReference>
<dbReference type="Pfam" id="PF00293">
    <property type="entry name" value="NUDIX"/>
    <property type="match status" value="1"/>
</dbReference>
<keyword evidence="3" id="KW-1185">Reference proteome</keyword>
<dbReference type="InterPro" id="IPR000086">
    <property type="entry name" value="NUDIX_hydrolase_dom"/>
</dbReference>
<comment type="caution">
    <text evidence="2">The sequence shown here is derived from an EMBL/GenBank/DDBJ whole genome shotgun (WGS) entry which is preliminary data.</text>
</comment>
<dbReference type="RefSeq" id="WP_380824235.1">
    <property type="nucleotide sequence ID" value="NZ_JBHTCG010000002.1"/>
</dbReference>
<accession>A0ABW2NV81</accession>
<evidence type="ECO:0000259" key="1">
    <source>
        <dbReference type="PROSITE" id="PS51462"/>
    </source>
</evidence>
<evidence type="ECO:0000313" key="3">
    <source>
        <dbReference type="Proteomes" id="UP001596496"/>
    </source>
</evidence>
<gene>
    <name evidence="2" type="ORF">ACFQSB_03840</name>
</gene>
<dbReference type="PROSITE" id="PS51462">
    <property type="entry name" value="NUDIX"/>
    <property type="match status" value="1"/>
</dbReference>
<reference evidence="3" key="1">
    <citation type="journal article" date="2019" name="Int. J. Syst. Evol. Microbiol.">
        <title>The Global Catalogue of Microorganisms (GCM) 10K type strain sequencing project: providing services to taxonomists for standard genome sequencing and annotation.</title>
        <authorList>
            <consortium name="The Broad Institute Genomics Platform"/>
            <consortium name="The Broad Institute Genome Sequencing Center for Infectious Disease"/>
            <person name="Wu L."/>
            <person name="Ma J."/>
        </authorList>
    </citation>
    <scope>NUCLEOTIDE SEQUENCE [LARGE SCALE GENOMIC DNA]</scope>
    <source>
        <strain evidence="3">CECT 7649</strain>
    </source>
</reference>
<evidence type="ECO:0000313" key="2">
    <source>
        <dbReference type="EMBL" id="MFC7381326.1"/>
    </source>
</evidence>
<dbReference type="Gene3D" id="3.90.79.10">
    <property type="entry name" value="Nucleoside Triphosphate Pyrophosphohydrolase"/>
    <property type="match status" value="1"/>
</dbReference>
<dbReference type="EMBL" id="JBHTCG010000002">
    <property type="protein sequence ID" value="MFC7381326.1"/>
    <property type="molecule type" value="Genomic_DNA"/>
</dbReference>
<dbReference type="Proteomes" id="UP001596496">
    <property type="component" value="Unassembled WGS sequence"/>
</dbReference>
<name>A0ABW2NV81_9ACTN</name>
<feature type="domain" description="Nudix hydrolase" evidence="1">
    <location>
        <begin position="1"/>
        <end position="125"/>
    </location>
</feature>
<sequence>MTDRVRAVLVTPSGMLLTVKRIRPDVEPYWVLPGGGVEQADATLEDALAREIHEELAGCARIHSLIHVEEINGERQYFFLARIDHWDPARRSGPEFTDPARGAYIVEEIPLTPSALARIALKPESIGDLLSRHASELFGLADVCSPHPA</sequence>
<dbReference type="SUPFAM" id="SSF55811">
    <property type="entry name" value="Nudix"/>
    <property type="match status" value="1"/>
</dbReference>
<proteinExistence type="predicted"/>
<dbReference type="InterPro" id="IPR015797">
    <property type="entry name" value="NUDIX_hydrolase-like_dom_sf"/>
</dbReference>